<dbReference type="Gene3D" id="1.10.3700.10">
    <property type="entry name" value="AGR C 984p-like"/>
    <property type="match status" value="1"/>
</dbReference>
<accession>A0A6N1VFF5</accession>
<keyword evidence="2" id="KW-1185">Reference proteome</keyword>
<evidence type="ECO:0000313" key="2">
    <source>
        <dbReference type="Proteomes" id="UP000509367"/>
    </source>
</evidence>
<reference evidence="1 2" key="1">
    <citation type="submission" date="2020-06" db="EMBL/GenBank/DDBJ databases">
        <title>Oricola thermophila sp. nov. isolated from a tidal sediments.</title>
        <authorList>
            <person name="Kwon K.K."/>
            <person name="Yang S.-H."/>
            <person name="Park M.-J."/>
        </authorList>
    </citation>
    <scope>NUCLEOTIDE SEQUENCE [LARGE SCALE GENOMIC DNA]</scope>
    <source>
        <strain evidence="1 2">MEBiC13590</strain>
    </source>
</reference>
<dbReference type="RefSeq" id="WP_175277543.1">
    <property type="nucleotide sequence ID" value="NZ_CP054836.1"/>
</dbReference>
<dbReference type="InterPro" id="IPR023157">
    <property type="entry name" value="AGR-C-984p-like_sf"/>
</dbReference>
<dbReference type="PROSITE" id="PS50861">
    <property type="entry name" value="AA_TRNA_LIGASE_II_GLYAB"/>
    <property type="match status" value="1"/>
</dbReference>
<sequence>MISTLVSYKTVVGNLDTQLERVSSQPMVEREIEYYLQNIGNVKTVDEFVGDYRLFSFAMKAMGLEDMTYAKAFMKKVLEGGPGADSFAGKLVDRRYVEFADTFNFKDFGESATIFTKAQQGVVDNYIRQTLEEQAGDDNEGVRLALYFQRKADSISNFYEILADPALAQVVRTSLGLPDSIASADIDKQVEMLSERLDIETFGDPDKLDELLQRFAALWDVTNEATVSQEVANVSRLFGGSVQGISEDLMLQIAQLKR</sequence>
<proteinExistence type="predicted"/>
<gene>
    <name evidence="1" type="ORF">HTY61_14910</name>
</gene>
<dbReference type="EMBL" id="CP054836">
    <property type="protein sequence ID" value="QKV19651.1"/>
    <property type="molecule type" value="Genomic_DNA"/>
</dbReference>
<dbReference type="InterPro" id="IPR010626">
    <property type="entry name" value="DUF1217"/>
</dbReference>
<dbReference type="SUPFAM" id="SSF158837">
    <property type="entry name" value="AGR C 984p-like"/>
    <property type="match status" value="1"/>
</dbReference>
<dbReference type="GO" id="GO:0006426">
    <property type="term" value="P:glycyl-tRNA aminoacylation"/>
    <property type="evidence" value="ECO:0007669"/>
    <property type="project" value="InterPro"/>
</dbReference>
<dbReference type="GO" id="GO:0005524">
    <property type="term" value="F:ATP binding"/>
    <property type="evidence" value="ECO:0007669"/>
    <property type="project" value="InterPro"/>
</dbReference>
<dbReference type="GO" id="GO:0004820">
    <property type="term" value="F:glycine-tRNA ligase activity"/>
    <property type="evidence" value="ECO:0007669"/>
    <property type="project" value="InterPro"/>
</dbReference>
<dbReference type="GO" id="GO:0005737">
    <property type="term" value="C:cytoplasm"/>
    <property type="evidence" value="ECO:0007669"/>
    <property type="project" value="InterPro"/>
</dbReference>
<dbReference type="KEGG" id="orm:HTY61_14910"/>
<dbReference type="Pfam" id="PF06748">
    <property type="entry name" value="DUF1217"/>
    <property type="match status" value="1"/>
</dbReference>
<evidence type="ECO:0000313" key="1">
    <source>
        <dbReference type="EMBL" id="QKV19651.1"/>
    </source>
</evidence>
<dbReference type="AlphaFoldDB" id="A0A6N1VFF5"/>
<organism evidence="1 2">
    <name type="scientific">Oricola thermophila</name>
    <dbReference type="NCBI Taxonomy" id="2742145"/>
    <lineage>
        <taxon>Bacteria</taxon>
        <taxon>Pseudomonadati</taxon>
        <taxon>Pseudomonadota</taxon>
        <taxon>Alphaproteobacteria</taxon>
        <taxon>Hyphomicrobiales</taxon>
        <taxon>Ahrensiaceae</taxon>
        <taxon>Oricola</taxon>
    </lineage>
</organism>
<protein>
    <submittedName>
        <fullName evidence="1">DUF1217 domain-containing protein</fullName>
    </submittedName>
</protein>
<dbReference type="InterPro" id="IPR006194">
    <property type="entry name" value="Gly-tRNA-synth_heterodimer"/>
</dbReference>
<dbReference type="Proteomes" id="UP000509367">
    <property type="component" value="Chromosome"/>
</dbReference>
<name>A0A6N1VFF5_9HYPH</name>